<sequence length="710" mass="78811">MKKFVFLLLIIQCVTFAVFGQGPDGPGLYLRSAASPKGNYIFLTSAPNPAALRPDLMGGTDRFEIRRMVYDSTLRERKETDLKPVGTVRKATTLKELQAVYTPSDLADLRRVLSVPSDEAVAEYFRTHSRPRDFSLAYNMIETKQALGEVFLDQDVQADVVYIYTVSRVTHAGLTEYIGYAIVQGKSGNYTLPYFRPRSSGVNTSDSLVRVTWKMAVPGDAVSRIPVPRSRMASDKEGAILKVPFPPSATRVRVVEELEGKFVEVMRLAPVLNRTGDTVTYTYSRKTLPEGQVRAYLLTEDEVYNTGVPSDTITAWAVTPKTIPLIYGIRVSDIEGGVRLAWDLLPKKPYIYGVLLCRRAGSDARVGADTLAMLTPADTTYSDLKMKAGIHYTYEVRALYGQANLAQKIPATGTGTVSVFARPLPPFNLVPAKAGRNIRLDWEAVDDPGFYGYYVYRGTSPRHLDLVAGPLKNKSYLDTSASLSGRSTYFYAVVNQNLRQDTSDFSETVSIVPDRVVETDRPEQVQFFYSNGLLRVSWKDVRQRDNAIAAYLVQRRLKGEAGFRTITPKPITVAYIEDTVLRTSNAVQYRVAAVNFRGDVGAWSELAEFTPLKRAVATVSLFYVRNVSTGIQVSWPEMVVAGRKGYTIYRREASEKEFTRLASVDAGTFSYLDTKAAAGKVYVYALTITEADGREGERGASLSVRRAAKP</sequence>
<accession>A0ABP8HMV0</accession>
<keyword evidence="3" id="KW-1185">Reference proteome</keyword>
<dbReference type="Gene3D" id="2.60.40.10">
    <property type="entry name" value="Immunoglobulins"/>
    <property type="match status" value="3"/>
</dbReference>
<dbReference type="RefSeq" id="WP_345257694.1">
    <property type="nucleotide sequence ID" value="NZ_BAABGY010000016.1"/>
</dbReference>
<protein>
    <recommendedName>
        <fullName evidence="1">Fibronectin type-III domain-containing protein</fullName>
    </recommendedName>
</protein>
<organism evidence="2 3">
    <name type="scientific">Flaviaesturariibacter amylovorans</name>
    <dbReference type="NCBI Taxonomy" id="1084520"/>
    <lineage>
        <taxon>Bacteria</taxon>
        <taxon>Pseudomonadati</taxon>
        <taxon>Bacteroidota</taxon>
        <taxon>Chitinophagia</taxon>
        <taxon>Chitinophagales</taxon>
        <taxon>Chitinophagaceae</taxon>
        <taxon>Flaviaestuariibacter</taxon>
    </lineage>
</organism>
<proteinExistence type="predicted"/>
<name>A0ABP8HMV0_9BACT</name>
<gene>
    <name evidence="2" type="ORF">GCM10023184_40120</name>
</gene>
<dbReference type="InterPro" id="IPR013783">
    <property type="entry name" value="Ig-like_fold"/>
</dbReference>
<reference evidence="3" key="1">
    <citation type="journal article" date="2019" name="Int. J. Syst. Evol. Microbiol.">
        <title>The Global Catalogue of Microorganisms (GCM) 10K type strain sequencing project: providing services to taxonomists for standard genome sequencing and annotation.</title>
        <authorList>
            <consortium name="The Broad Institute Genomics Platform"/>
            <consortium name="The Broad Institute Genome Sequencing Center for Infectious Disease"/>
            <person name="Wu L."/>
            <person name="Ma J."/>
        </authorList>
    </citation>
    <scope>NUCLEOTIDE SEQUENCE [LARGE SCALE GENOMIC DNA]</scope>
    <source>
        <strain evidence="3">JCM 17919</strain>
    </source>
</reference>
<dbReference type="CDD" id="cd00063">
    <property type="entry name" value="FN3"/>
    <property type="match status" value="1"/>
</dbReference>
<dbReference type="InterPro" id="IPR003961">
    <property type="entry name" value="FN3_dom"/>
</dbReference>
<dbReference type="PROSITE" id="PS50853">
    <property type="entry name" value="FN3"/>
    <property type="match status" value="1"/>
</dbReference>
<evidence type="ECO:0000313" key="3">
    <source>
        <dbReference type="Proteomes" id="UP001501725"/>
    </source>
</evidence>
<evidence type="ECO:0000259" key="1">
    <source>
        <dbReference type="PROSITE" id="PS50853"/>
    </source>
</evidence>
<dbReference type="InterPro" id="IPR036116">
    <property type="entry name" value="FN3_sf"/>
</dbReference>
<evidence type="ECO:0000313" key="2">
    <source>
        <dbReference type="EMBL" id="GAA4341550.1"/>
    </source>
</evidence>
<dbReference type="EMBL" id="BAABGY010000016">
    <property type="protein sequence ID" value="GAA4341550.1"/>
    <property type="molecule type" value="Genomic_DNA"/>
</dbReference>
<feature type="domain" description="Fibronectin type-III" evidence="1">
    <location>
        <begin position="521"/>
        <end position="615"/>
    </location>
</feature>
<dbReference type="SUPFAM" id="SSF49265">
    <property type="entry name" value="Fibronectin type III"/>
    <property type="match status" value="1"/>
</dbReference>
<comment type="caution">
    <text evidence="2">The sequence shown here is derived from an EMBL/GenBank/DDBJ whole genome shotgun (WGS) entry which is preliminary data.</text>
</comment>
<dbReference type="Proteomes" id="UP001501725">
    <property type="component" value="Unassembled WGS sequence"/>
</dbReference>